<keyword evidence="3" id="KW-1185">Reference proteome</keyword>
<dbReference type="STRING" id="51670.SAMN04488557_2815"/>
<dbReference type="OrthoDB" id="6200718at2"/>
<dbReference type="AlphaFoldDB" id="A0A1I7NQ64"/>
<name>A0A1I7NQ64_9HYPH</name>
<dbReference type="EMBL" id="FPCH01000003">
    <property type="protein sequence ID" value="SFV36831.1"/>
    <property type="molecule type" value="Genomic_DNA"/>
</dbReference>
<organism evidence="2 3">
    <name type="scientific">Hyphomicrobium facile</name>
    <dbReference type="NCBI Taxonomy" id="51670"/>
    <lineage>
        <taxon>Bacteria</taxon>
        <taxon>Pseudomonadati</taxon>
        <taxon>Pseudomonadota</taxon>
        <taxon>Alphaproteobacteria</taxon>
        <taxon>Hyphomicrobiales</taxon>
        <taxon>Hyphomicrobiaceae</taxon>
        <taxon>Hyphomicrobium</taxon>
    </lineage>
</organism>
<accession>A0A1I7NQ64</accession>
<reference evidence="3" key="1">
    <citation type="submission" date="2016-10" db="EMBL/GenBank/DDBJ databases">
        <authorList>
            <person name="Varghese N."/>
            <person name="Submissions S."/>
        </authorList>
    </citation>
    <scope>NUCLEOTIDE SEQUENCE [LARGE SCALE GENOMIC DNA]</scope>
    <source>
        <strain evidence="3">DSM 1565</strain>
    </source>
</reference>
<feature type="domain" description="DUF4240" evidence="1">
    <location>
        <begin position="44"/>
        <end position="159"/>
    </location>
</feature>
<dbReference type="InterPro" id="IPR025334">
    <property type="entry name" value="DUF4240"/>
</dbReference>
<evidence type="ECO:0000313" key="2">
    <source>
        <dbReference type="EMBL" id="SFV36831.1"/>
    </source>
</evidence>
<dbReference type="RefSeq" id="WP_092868377.1">
    <property type="nucleotide sequence ID" value="NZ_FPCH01000003.1"/>
</dbReference>
<gene>
    <name evidence="2" type="ORF">SAMN04488557_2815</name>
</gene>
<sequence length="188" mass="20915">MLRAVAINLAICLSIIFVPDIGTAKSLIIEIADKTSNGNGIVAMPLEEFWSLIEKVDHDSLRMGEGFDRQAVAPLALALSSHSKEDLEAFEERMAQVLYALDGRRFAEAAGMNGSSDSFLYARAYVVANGKDYYERVLRDPSLMPKSVEQWCEPLIFVARDVWRARTGRDLNYAASVSFETGSNKSQW</sequence>
<protein>
    <recommendedName>
        <fullName evidence="1">DUF4240 domain-containing protein</fullName>
    </recommendedName>
</protein>
<evidence type="ECO:0000313" key="3">
    <source>
        <dbReference type="Proteomes" id="UP000199423"/>
    </source>
</evidence>
<evidence type="ECO:0000259" key="1">
    <source>
        <dbReference type="Pfam" id="PF14024"/>
    </source>
</evidence>
<dbReference type="Pfam" id="PF14024">
    <property type="entry name" value="DUF4240"/>
    <property type="match status" value="1"/>
</dbReference>
<proteinExistence type="predicted"/>
<dbReference type="Proteomes" id="UP000199423">
    <property type="component" value="Unassembled WGS sequence"/>
</dbReference>